<name>A0AAI8Z050_9PEZI</name>
<keyword evidence="3 6" id="KW-1133">Transmembrane helix</keyword>
<sequence length="431" mass="47897">MDALRERLVYGSGYLQGRLFALPRSLSDLYGFVAAKGTRLVTLPLPLLSFLAIPLYGGSSTTVTLLSFYFAWTALVFSHDPLTLELYGIVLARLFCFLLPALGLLAFDCAAPNLSKVVKSRGERQLPGRVGTKKLANVVGTAVLNVLLAAALQLALEQFVTKLLHLKSLLKVTTAVPAPLNILKQVLAGLVLRGMCHYAIHRYLLHTWNSALKTWHLSWQHSIPLPFSVVAAYDHPVNYLLASWLPTVLPAYLFRWHVLTFTILQVLCSLEELFVFSGYSVLPSAIILAGMARRVDAHFNSVEDGKSPGNFGPLGVLDFLLGTSCREETTVVDDIQDEVEQRNFQERVEEAVRAVMDNMKDENAGRNDESGKKTEKRRREFQGHHEKAVEKSSEDDEKSERGLEDHEQDEEPATTAALRRSGRSGTRRGRG</sequence>
<feature type="transmembrane region" description="Helical" evidence="6">
    <location>
        <begin position="135"/>
        <end position="156"/>
    </location>
</feature>
<evidence type="ECO:0000313" key="9">
    <source>
        <dbReference type="Proteomes" id="UP001296104"/>
    </source>
</evidence>
<dbReference type="GO" id="GO:0005506">
    <property type="term" value="F:iron ion binding"/>
    <property type="evidence" value="ECO:0007669"/>
    <property type="project" value="InterPro"/>
</dbReference>
<gene>
    <name evidence="8" type="ORF">LECACI_7A005161</name>
</gene>
<comment type="caution">
    <text evidence="8">The sequence shown here is derived from an EMBL/GenBank/DDBJ whole genome shotgun (WGS) entry which is preliminary data.</text>
</comment>
<dbReference type="InterPro" id="IPR006694">
    <property type="entry name" value="Fatty_acid_hydroxylase"/>
</dbReference>
<keyword evidence="4 6" id="KW-0472">Membrane</keyword>
<keyword evidence="9" id="KW-1185">Reference proteome</keyword>
<dbReference type="GO" id="GO:0008610">
    <property type="term" value="P:lipid biosynthetic process"/>
    <property type="evidence" value="ECO:0007669"/>
    <property type="project" value="InterPro"/>
</dbReference>
<evidence type="ECO:0000256" key="3">
    <source>
        <dbReference type="ARBA" id="ARBA00022989"/>
    </source>
</evidence>
<evidence type="ECO:0000313" key="8">
    <source>
        <dbReference type="EMBL" id="CAK4028538.1"/>
    </source>
</evidence>
<evidence type="ECO:0000256" key="5">
    <source>
        <dbReference type="SAM" id="MobiDB-lite"/>
    </source>
</evidence>
<feature type="transmembrane region" description="Helical" evidence="6">
    <location>
        <begin position="45"/>
        <end position="70"/>
    </location>
</feature>
<dbReference type="InterPro" id="IPR050307">
    <property type="entry name" value="Sterol_Desaturase_Related"/>
</dbReference>
<evidence type="ECO:0000256" key="6">
    <source>
        <dbReference type="SAM" id="Phobius"/>
    </source>
</evidence>
<feature type="compositionally biased region" description="Basic and acidic residues" evidence="5">
    <location>
        <begin position="356"/>
        <end position="405"/>
    </location>
</feature>
<keyword evidence="2 6" id="KW-0812">Transmembrane</keyword>
<dbReference type="GO" id="GO:0016491">
    <property type="term" value="F:oxidoreductase activity"/>
    <property type="evidence" value="ECO:0007669"/>
    <property type="project" value="InterPro"/>
</dbReference>
<proteinExistence type="predicted"/>
<dbReference type="EMBL" id="CAVMBE010000032">
    <property type="protein sequence ID" value="CAK4028538.1"/>
    <property type="molecule type" value="Genomic_DNA"/>
</dbReference>
<evidence type="ECO:0000259" key="7">
    <source>
        <dbReference type="Pfam" id="PF04116"/>
    </source>
</evidence>
<dbReference type="Pfam" id="PF04116">
    <property type="entry name" value="FA_hydroxylase"/>
    <property type="match status" value="1"/>
</dbReference>
<evidence type="ECO:0000256" key="4">
    <source>
        <dbReference type="ARBA" id="ARBA00023136"/>
    </source>
</evidence>
<organism evidence="8 9">
    <name type="scientific">Lecanosticta acicola</name>
    <dbReference type="NCBI Taxonomy" id="111012"/>
    <lineage>
        <taxon>Eukaryota</taxon>
        <taxon>Fungi</taxon>
        <taxon>Dikarya</taxon>
        <taxon>Ascomycota</taxon>
        <taxon>Pezizomycotina</taxon>
        <taxon>Dothideomycetes</taxon>
        <taxon>Dothideomycetidae</taxon>
        <taxon>Mycosphaerellales</taxon>
        <taxon>Mycosphaerellaceae</taxon>
        <taxon>Lecanosticta</taxon>
    </lineage>
</organism>
<feature type="compositionally biased region" description="Basic residues" evidence="5">
    <location>
        <begin position="420"/>
        <end position="431"/>
    </location>
</feature>
<dbReference type="GO" id="GO:0016020">
    <property type="term" value="C:membrane"/>
    <property type="evidence" value="ECO:0007669"/>
    <property type="project" value="UniProtKB-SubCell"/>
</dbReference>
<reference evidence="8" key="1">
    <citation type="submission" date="2023-11" db="EMBL/GenBank/DDBJ databases">
        <authorList>
            <person name="Alioto T."/>
            <person name="Alioto T."/>
            <person name="Gomez Garrido J."/>
        </authorList>
    </citation>
    <scope>NUCLEOTIDE SEQUENCE</scope>
</reference>
<feature type="domain" description="Fatty acid hydroxylase" evidence="7">
    <location>
        <begin position="187"/>
        <end position="323"/>
    </location>
</feature>
<protein>
    <submittedName>
        <fullName evidence="8">Sterol desaturase family</fullName>
    </submittedName>
</protein>
<feature type="region of interest" description="Disordered" evidence="5">
    <location>
        <begin position="356"/>
        <end position="431"/>
    </location>
</feature>
<evidence type="ECO:0000256" key="1">
    <source>
        <dbReference type="ARBA" id="ARBA00004370"/>
    </source>
</evidence>
<comment type="subcellular location">
    <subcellularLocation>
        <location evidence="1">Membrane</location>
    </subcellularLocation>
</comment>
<evidence type="ECO:0000256" key="2">
    <source>
        <dbReference type="ARBA" id="ARBA00022692"/>
    </source>
</evidence>
<dbReference type="PANTHER" id="PTHR11863">
    <property type="entry name" value="STEROL DESATURASE"/>
    <property type="match status" value="1"/>
</dbReference>
<dbReference type="Proteomes" id="UP001296104">
    <property type="component" value="Unassembled WGS sequence"/>
</dbReference>
<dbReference type="AlphaFoldDB" id="A0AAI8Z050"/>
<feature type="transmembrane region" description="Helical" evidence="6">
    <location>
        <begin position="90"/>
        <end position="114"/>
    </location>
</feature>
<accession>A0AAI8Z050</accession>